<protein>
    <submittedName>
        <fullName evidence="2">DUF2479 domain-containing protein</fullName>
    </submittedName>
</protein>
<reference evidence="2 3" key="1">
    <citation type="submission" date="2019-07" db="EMBL/GenBank/DDBJ databases">
        <title>Draft genome of 7 Lactococcus lactis strains isolated from an artisanal cheese production.</title>
        <authorList>
            <person name="Biolcati F."/>
            <person name="Bottero M.T."/>
            <person name="Dalmasso A."/>
            <person name="Mcauliffe O."/>
        </authorList>
    </citation>
    <scope>NUCLEOTIDE SEQUENCE [LARGE SCALE GENOMIC DNA]</scope>
    <source>
        <strain evidence="2 3">MRS45.2</strain>
    </source>
</reference>
<dbReference type="InterPro" id="IPR018913">
    <property type="entry name" value="BppU_N"/>
</dbReference>
<dbReference type="GO" id="GO:0005886">
    <property type="term" value="C:plasma membrane"/>
    <property type="evidence" value="ECO:0007669"/>
    <property type="project" value="TreeGrafter"/>
</dbReference>
<organism evidence="2 3">
    <name type="scientific">Lactococcus lactis</name>
    <dbReference type="NCBI Taxonomy" id="1358"/>
    <lineage>
        <taxon>Bacteria</taxon>
        <taxon>Bacillati</taxon>
        <taxon>Bacillota</taxon>
        <taxon>Bacilli</taxon>
        <taxon>Lactobacillales</taxon>
        <taxon>Streptococcaceae</taxon>
        <taxon>Lactococcus</taxon>
    </lineage>
</organism>
<proteinExistence type="predicted"/>
<dbReference type="GO" id="GO:0070291">
    <property type="term" value="P:N-acylethanolamine metabolic process"/>
    <property type="evidence" value="ECO:0007669"/>
    <property type="project" value="TreeGrafter"/>
</dbReference>
<evidence type="ECO:0000259" key="1">
    <source>
        <dbReference type="PROSITE" id="PS51704"/>
    </source>
</evidence>
<dbReference type="CDD" id="cd08566">
    <property type="entry name" value="GDPD_AtGDE_like"/>
    <property type="match status" value="1"/>
</dbReference>
<dbReference type="Proteomes" id="UP000317167">
    <property type="component" value="Unassembled WGS sequence"/>
</dbReference>
<dbReference type="GO" id="GO:0008889">
    <property type="term" value="F:glycerophosphodiester phosphodiesterase activity"/>
    <property type="evidence" value="ECO:0007669"/>
    <property type="project" value="TreeGrafter"/>
</dbReference>
<sequence length="694" mass="77797">MSDYSVTLSTTEPNNYVGLIKLRQGDVASQSIQATITANGQLFNFDHLAVFFNAVLPNGYVVRDKVTNVDYANSKLNYVVADSFLQEVAQVTAWFSFENDEKIIDSTKNFQYSVIGGWKECIPQGNYIYELSEIQREIEEIIGNKDFTSLISKISSLESNLKTRIDDLENETTAQLAQKVGNGKLASMADMGQEVKTAMTGGSVAVVGENTVIEKNVVDKQITPRKTSFLEQDSDNVLDPDFKKLYNCTYSNGIVESNVMSASQPFYINISPINPATGNSKMTLLAGIWYISMRVKTQNGVGEIEPSLFDRNGVRYRGSWYSGNKGAIPTNYVDLKFKITLTSAIESVGMAIFSLASDKYFIENLMISNKDIPFVTYHKYSFGSSINEPSLKIMDEKLSRISKKIVNPAFDFSHLRTYAHRALLHPINTLDGYPENTLPAFEHASNMGVDLVEIDVKRTSDGFFILSHDETIDRVSNGTGKISEMTLSDLRQYDFSYVGGQKMPKFVNELVKIPTLEEAIITAKRLGLNIVLDIGILNWDIMLVHNVVLAHNYEKHVMYNIQSIYYIQRLLSFDPYAVLFYTNSNMPDATTIKQLIELQSDLNTIGFGTQYTHFISSNPQKDENKAIVQQLVNSGIVVSAATINHSEITQHPNLLDDLVSIGIQCICTDDLRIEQKQKIVMNINDYIQLAPIVR</sequence>
<evidence type="ECO:0000313" key="3">
    <source>
        <dbReference type="Proteomes" id="UP000317167"/>
    </source>
</evidence>
<feature type="domain" description="GP-PDE" evidence="1">
    <location>
        <begin position="415"/>
        <end position="678"/>
    </location>
</feature>
<evidence type="ECO:0000313" key="2">
    <source>
        <dbReference type="EMBL" id="TRW71567.1"/>
    </source>
</evidence>
<gene>
    <name evidence="2" type="ORF">FNJ53_13330</name>
</gene>
<name>A0A552YWD6_9LACT</name>
<dbReference type="PROSITE" id="PS51704">
    <property type="entry name" value="GP_PDE"/>
    <property type="match status" value="1"/>
</dbReference>
<dbReference type="InterPro" id="IPR017946">
    <property type="entry name" value="PLC-like_Pdiesterase_TIM-brl"/>
</dbReference>
<accession>A0A552YWD6</accession>
<dbReference type="GO" id="GO:0006644">
    <property type="term" value="P:phospholipid metabolic process"/>
    <property type="evidence" value="ECO:0007669"/>
    <property type="project" value="TreeGrafter"/>
</dbReference>
<dbReference type="EMBL" id="VJWV01000027">
    <property type="protein sequence ID" value="TRW71567.1"/>
    <property type="molecule type" value="Genomic_DNA"/>
</dbReference>
<dbReference type="Pfam" id="PF03009">
    <property type="entry name" value="GDPD"/>
    <property type="match status" value="1"/>
</dbReference>
<dbReference type="Gene3D" id="3.20.20.190">
    <property type="entry name" value="Phosphatidylinositol (PI) phosphodiesterase"/>
    <property type="match status" value="1"/>
</dbReference>
<dbReference type="PANTHER" id="PTHR46320:SF1">
    <property type="entry name" value="GLYCEROPHOSPHODIESTER PHOSPHODIESTERASE 1"/>
    <property type="match status" value="1"/>
</dbReference>
<comment type="caution">
    <text evidence="2">The sequence shown here is derived from an EMBL/GenBank/DDBJ whole genome shotgun (WGS) entry which is preliminary data.</text>
</comment>
<dbReference type="InterPro" id="IPR030395">
    <property type="entry name" value="GP_PDE_dom"/>
</dbReference>
<dbReference type="GO" id="GO:0006580">
    <property type="term" value="P:ethanolamine metabolic process"/>
    <property type="evidence" value="ECO:0007669"/>
    <property type="project" value="TreeGrafter"/>
</dbReference>
<dbReference type="AlphaFoldDB" id="A0A552YWD6"/>
<dbReference type="PANTHER" id="PTHR46320">
    <property type="entry name" value="GLYCEROPHOSPHODIESTER PHOSPHODIESTERASE 1"/>
    <property type="match status" value="1"/>
</dbReference>
<dbReference type="SUPFAM" id="SSF51695">
    <property type="entry name" value="PLC-like phosphodiesterases"/>
    <property type="match status" value="1"/>
</dbReference>
<dbReference type="RefSeq" id="WP_143459805.1">
    <property type="nucleotide sequence ID" value="NZ_VJWV01000027.1"/>
</dbReference>
<dbReference type="Gene3D" id="2.60.40.3350">
    <property type="match status" value="1"/>
</dbReference>
<dbReference type="Pfam" id="PF10651">
    <property type="entry name" value="BppU_N"/>
    <property type="match status" value="1"/>
</dbReference>